<organism evidence="3">
    <name type="scientific">Angiostrongylus costaricensis</name>
    <name type="common">Nematode worm</name>
    <dbReference type="NCBI Taxonomy" id="334426"/>
    <lineage>
        <taxon>Eukaryota</taxon>
        <taxon>Metazoa</taxon>
        <taxon>Ecdysozoa</taxon>
        <taxon>Nematoda</taxon>
        <taxon>Chromadorea</taxon>
        <taxon>Rhabditida</taxon>
        <taxon>Rhabditina</taxon>
        <taxon>Rhabditomorpha</taxon>
        <taxon>Strongyloidea</taxon>
        <taxon>Metastrongylidae</taxon>
        <taxon>Angiostrongylus</taxon>
    </lineage>
</organism>
<reference evidence="3" key="1">
    <citation type="submission" date="2016-04" db="UniProtKB">
        <authorList>
            <consortium name="WormBaseParasite"/>
        </authorList>
    </citation>
    <scope>IDENTIFICATION</scope>
</reference>
<dbReference type="AlphaFoldDB" id="A0A158PIU2"/>
<gene>
    <name evidence="1" type="ORF">ACOC_LOCUS7978</name>
</gene>
<reference evidence="1 2" key="2">
    <citation type="submission" date="2018-11" db="EMBL/GenBank/DDBJ databases">
        <authorList>
            <consortium name="Pathogen Informatics"/>
        </authorList>
    </citation>
    <scope>NUCLEOTIDE SEQUENCE [LARGE SCALE GENOMIC DNA]</scope>
    <source>
        <strain evidence="1 2">Costa Rica</strain>
    </source>
</reference>
<dbReference type="Pfam" id="PF10166">
    <property type="entry name" value="DUF2368"/>
    <property type="match status" value="1"/>
</dbReference>
<dbReference type="EMBL" id="UYYA01004100">
    <property type="protein sequence ID" value="VDM59563.1"/>
    <property type="molecule type" value="Genomic_DNA"/>
</dbReference>
<evidence type="ECO:0000313" key="1">
    <source>
        <dbReference type="EMBL" id="VDM59563.1"/>
    </source>
</evidence>
<name>A0A158PIU2_ANGCS</name>
<protein>
    <submittedName>
        <fullName evidence="3">Calcium uniporter protein</fullName>
    </submittedName>
</protein>
<dbReference type="PANTHER" id="PTHR13411:SF5">
    <property type="entry name" value="PROTEIN CBR-TAG-281"/>
    <property type="match status" value="1"/>
</dbReference>
<dbReference type="InterPro" id="IPR019319">
    <property type="entry name" value="Plg-R(KT)"/>
</dbReference>
<accession>A0A158PIU2</accession>
<evidence type="ECO:0000313" key="2">
    <source>
        <dbReference type="Proteomes" id="UP000267027"/>
    </source>
</evidence>
<keyword evidence="2" id="KW-1185">Reference proteome</keyword>
<dbReference type="PANTHER" id="PTHR13411">
    <property type="entry name" value="PLASMINOGEN RECEPTOR (KT)"/>
    <property type="match status" value="1"/>
</dbReference>
<proteinExistence type="predicted"/>
<dbReference type="WBParaSite" id="ACOC_0000797701-mRNA-1">
    <property type="protein sequence ID" value="ACOC_0000797701-mRNA-1"/>
    <property type="gene ID" value="ACOC_0000797701"/>
</dbReference>
<evidence type="ECO:0000313" key="3">
    <source>
        <dbReference type="WBParaSite" id="ACOC_0000797701-mRNA-1"/>
    </source>
</evidence>
<dbReference type="STRING" id="334426.A0A158PIU2"/>
<dbReference type="OMA" id="EREKFNW"/>
<dbReference type="Proteomes" id="UP000267027">
    <property type="component" value="Unassembled WGS sequence"/>
</dbReference>
<sequence length="149" mass="17283">MGSYFSSVSPSQASFQSDLYAELERTRIERELAITHILEQRRRAYKLAEEREKLRFSASGGGIMMLFSALSAFHHKNMLHLLPIFPTVSYLGYQVHYCYGNKLATIDEMAVKLCQGHIDELAPYPIRVQDVRNRMAHLRLLKQDEEIFM</sequence>
<dbReference type="GO" id="GO:0005886">
    <property type="term" value="C:plasma membrane"/>
    <property type="evidence" value="ECO:0007669"/>
    <property type="project" value="InterPro"/>
</dbReference>
<dbReference type="OrthoDB" id="10256697at2759"/>